<dbReference type="Ensembl" id="ENSCCRT00020023479.1">
    <property type="protein sequence ID" value="ENSCCRP00020021374.1"/>
    <property type="gene ID" value="ENSCCRG00020010000.1"/>
</dbReference>
<protein>
    <submittedName>
        <fullName evidence="1">Uncharacterized protein</fullName>
    </submittedName>
</protein>
<evidence type="ECO:0000313" key="2">
    <source>
        <dbReference type="Proteomes" id="UP000694701"/>
    </source>
</evidence>
<evidence type="ECO:0000313" key="1">
    <source>
        <dbReference type="Ensembl" id="ENSCCRP00020021374.1"/>
    </source>
</evidence>
<dbReference type="Proteomes" id="UP000694701">
    <property type="component" value="Unplaced"/>
</dbReference>
<reference evidence="1" key="1">
    <citation type="submission" date="2025-08" db="UniProtKB">
        <authorList>
            <consortium name="Ensembl"/>
        </authorList>
    </citation>
    <scope>IDENTIFICATION</scope>
</reference>
<proteinExistence type="predicted"/>
<name>A0A8C2D4B7_CYPCA</name>
<accession>A0A8C2D4B7</accession>
<dbReference type="AlphaFoldDB" id="A0A8C2D4B7"/>
<organism evidence="1 2">
    <name type="scientific">Cyprinus carpio</name>
    <name type="common">Common carp</name>
    <dbReference type="NCBI Taxonomy" id="7962"/>
    <lineage>
        <taxon>Eukaryota</taxon>
        <taxon>Metazoa</taxon>
        <taxon>Chordata</taxon>
        <taxon>Craniata</taxon>
        <taxon>Vertebrata</taxon>
        <taxon>Euteleostomi</taxon>
        <taxon>Actinopterygii</taxon>
        <taxon>Neopterygii</taxon>
        <taxon>Teleostei</taxon>
        <taxon>Ostariophysi</taxon>
        <taxon>Cypriniformes</taxon>
        <taxon>Cyprinidae</taxon>
        <taxon>Cyprininae</taxon>
        <taxon>Cyprinus</taxon>
    </lineage>
</organism>
<sequence length="48" mass="5443">MFMDSPEDERTKLVSCLGAFRQYWSTLPQVSSSSSAHTVFLNHIPVIE</sequence>